<dbReference type="InterPro" id="IPR018478">
    <property type="entry name" value="Sporu_reg_WhiA_N_dom"/>
</dbReference>
<dbReference type="InterPro" id="IPR036388">
    <property type="entry name" value="WH-like_DNA-bd_sf"/>
</dbReference>
<dbReference type="GeneID" id="96777671"/>
<evidence type="ECO:0000256" key="3">
    <source>
        <dbReference type="ARBA" id="ARBA00023306"/>
    </source>
</evidence>
<keyword evidence="1 4" id="KW-0132">Cell division</keyword>
<dbReference type="InterPro" id="IPR027434">
    <property type="entry name" value="Homing_endonucl"/>
</dbReference>
<evidence type="ECO:0000256" key="4">
    <source>
        <dbReference type="HAMAP-Rule" id="MF_01420"/>
    </source>
</evidence>
<dbReference type="PANTHER" id="PTHR37307:SF1">
    <property type="entry name" value="CELL DIVISION PROTEIN WHIA-RELATED"/>
    <property type="match status" value="1"/>
</dbReference>
<dbReference type="InterPro" id="IPR039518">
    <property type="entry name" value="WhiA_LAGLIDADG_dom"/>
</dbReference>
<name>A0A6I2UDL2_9FIRM</name>
<keyword evidence="9" id="KW-1185">Reference proteome</keyword>
<keyword evidence="2 4" id="KW-0238">DNA-binding</keyword>
<dbReference type="Pfam" id="PF14527">
    <property type="entry name" value="LAGLIDADG_WhiA"/>
    <property type="match status" value="1"/>
</dbReference>
<evidence type="ECO:0000313" key="8">
    <source>
        <dbReference type="EMBL" id="MSU07754.1"/>
    </source>
</evidence>
<dbReference type="InterPro" id="IPR023054">
    <property type="entry name" value="Sporulation_regulator_WhiA_C"/>
</dbReference>
<feature type="domain" description="Sporulation transcription regulator WhiA N-terminal" evidence="6">
    <location>
        <begin position="20"/>
        <end position="107"/>
    </location>
</feature>
<dbReference type="GO" id="GO:0003677">
    <property type="term" value="F:DNA binding"/>
    <property type="evidence" value="ECO:0007669"/>
    <property type="project" value="UniProtKB-UniRule"/>
</dbReference>
<proteinExistence type="inferred from homology"/>
<reference evidence="8 9" key="1">
    <citation type="submission" date="2019-08" db="EMBL/GenBank/DDBJ databases">
        <title>In-depth cultivation of the pig gut microbiome towards novel bacterial diversity and tailored functional studies.</title>
        <authorList>
            <person name="Wylensek D."/>
            <person name="Hitch T.C.A."/>
            <person name="Clavel T."/>
        </authorList>
    </citation>
    <scope>NUCLEOTIDE SEQUENCE [LARGE SCALE GENOMIC DNA]</scope>
    <source>
        <strain evidence="8 9">WCA-693-APC-5D-A</strain>
    </source>
</reference>
<dbReference type="HAMAP" id="MF_01420">
    <property type="entry name" value="HTH_type_WhiA"/>
    <property type="match status" value="1"/>
</dbReference>
<dbReference type="Gene3D" id="1.10.10.10">
    <property type="entry name" value="Winged helix-like DNA-binding domain superfamily/Winged helix DNA-binding domain"/>
    <property type="match status" value="1"/>
</dbReference>
<accession>A0A6I2UDL2</accession>
<dbReference type="RefSeq" id="WP_154405620.1">
    <property type="nucleotide sequence ID" value="NZ_JAQXJM010000049.1"/>
</dbReference>
<evidence type="ECO:0000256" key="2">
    <source>
        <dbReference type="ARBA" id="ARBA00023125"/>
    </source>
</evidence>
<comment type="function">
    <text evidence="4">Involved in cell division and chromosome segregation.</text>
</comment>
<evidence type="ECO:0000259" key="7">
    <source>
        <dbReference type="Pfam" id="PF14527"/>
    </source>
</evidence>
<keyword evidence="3 4" id="KW-0131">Cell cycle</keyword>
<feature type="domain" description="WhiA LAGLIDADG-like" evidence="7">
    <location>
        <begin position="129"/>
        <end position="220"/>
    </location>
</feature>
<comment type="caution">
    <text evidence="8">The sequence shown here is derived from an EMBL/GenBank/DDBJ whole genome shotgun (WGS) entry which is preliminary data.</text>
</comment>
<protein>
    <recommendedName>
        <fullName evidence="4">Probable cell division protein WhiA</fullName>
    </recommendedName>
</protein>
<dbReference type="PANTHER" id="PTHR37307">
    <property type="entry name" value="CELL DIVISION PROTEIN WHIA-RELATED"/>
    <property type="match status" value="1"/>
</dbReference>
<dbReference type="Gene3D" id="3.10.28.10">
    <property type="entry name" value="Homing endonucleases"/>
    <property type="match status" value="1"/>
</dbReference>
<evidence type="ECO:0000259" key="6">
    <source>
        <dbReference type="Pfam" id="PF10298"/>
    </source>
</evidence>
<comment type="similarity">
    <text evidence="4">Belongs to the WhiA family.</text>
</comment>
<dbReference type="AlphaFoldDB" id="A0A6I2UDL2"/>
<dbReference type="GO" id="GO:0051301">
    <property type="term" value="P:cell division"/>
    <property type="evidence" value="ECO:0007669"/>
    <property type="project" value="UniProtKB-UniRule"/>
</dbReference>
<dbReference type="GO" id="GO:0043937">
    <property type="term" value="P:regulation of sporulation"/>
    <property type="evidence" value="ECO:0007669"/>
    <property type="project" value="InterPro"/>
</dbReference>
<dbReference type="Proteomes" id="UP000433181">
    <property type="component" value="Unassembled WGS sequence"/>
</dbReference>
<organism evidence="8 9">
    <name type="scientific">Anaerovibrio slackiae</name>
    <dbReference type="NCBI Taxonomy" id="2652309"/>
    <lineage>
        <taxon>Bacteria</taxon>
        <taxon>Bacillati</taxon>
        <taxon>Bacillota</taxon>
        <taxon>Negativicutes</taxon>
        <taxon>Selenomonadales</taxon>
        <taxon>Selenomonadaceae</taxon>
        <taxon>Anaerovibrio</taxon>
    </lineage>
</organism>
<dbReference type="EMBL" id="VUNR01000003">
    <property type="protein sequence ID" value="MSU07754.1"/>
    <property type="molecule type" value="Genomic_DNA"/>
</dbReference>
<dbReference type="Pfam" id="PF02650">
    <property type="entry name" value="HTH_WhiA"/>
    <property type="match status" value="1"/>
</dbReference>
<dbReference type="NCBIfam" id="TIGR00647">
    <property type="entry name" value="DNA_bind_WhiA"/>
    <property type="match status" value="1"/>
</dbReference>
<evidence type="ECO:0000259" key="5">
    <source>
        <dbReference type="Pfam" id="PF02650"/>
    </source>
</evidence>
<gene>
    <name evidence="4 8" type="primary">whiA</name>
    <name evidence="8" type="ORF">FYJ84_01955</name>
</gene>
<feature type="domain" description="Sporulation regulator WhiA C-terminal" evidence="5">
    <location>
        <begin position="223"/>
        <end position="302"/>
    </location>
</feature>
<dbReference type="InterPro" id="IPR003802">
    <property type="entry name" value="Sporulation_regulator_WhiA"/>
</dbReference>
<evidence type="ECO:0000256" key="1">
    <source>
        <dbReference type="ARBA" id="ARBA00022618"/>
    </source>
</evidence>
<sequence length="304" mass="33334">MPSFATEVKNELAHGAVRRKCCQSAELAALLRMGASMTIGARMALGLNFVTENAAVARRVLQLLKATGQVQPEVTVSRSKRLKKNNSYLLRVAPSPHVRPLMESLGMLGSEEGAVGRDKGLLRKQCCRKAYLRGAFLGGGTVNRPEAQSHLEFVADSYAFAHTIVRILRNMDFPVGFTDRKGSYQIYLKDGEEIMDLLAMLGAVKAADELAVARNLKEVRNQVNRLVNCETANLQKTVSAAVAQAECIRQLQESGRLEKLPPKLLAAARARMDNMDASLAELGEMLGISRAAVNNRLKRLQDFL</sequence>
<evidence type="ECO:0000313" key="9">
    <source>
        <dbReference type="Proteomes" id="UP000433181"/>
    </source>
</evidence>
<dbReference type="SUPFAM" id="SSF55608">
    <property type="entry name" value="Homing endonucleases"/>
    <property type="match status" value="1"/>
</dbReference>
<dbReference type="Pfam" id="PF10298">
    <property type="entry name" value="WhiA_N"/>
    <property type="match status" value="1"/>
</dbReference>